<dbReference type="Gene3D" id="3.60.70.12">
    <property type="entry name" value="L-amino peptidase D-ALA esterase/amidase"/>
    <property type="match status" value="1"/>
</dbReference>
<dbReference type="EMBL" id="BAAAPN010000035">
    <property type="protein sequence ID" value="GAA1756366.1"/>
    <property type="molecule type" value="Genomic_DNA"/>
</dbReference>
<evidence type="ECO:0000256" key="1">
    <source>
        <dbReference type="ARBA" id="ARBA00007068"/>
    </source>
</evidence>
<accession>A0ABN2KHJ7</accession>
<dbReference type="InterPro" id="IPR016117">
    <property type="entry name" value="ArgJ-like_dom_sf"/>
</dbReference>
<organism evidence="2 3">
    <name type="scientific">Nostocoides vanveenii</name>
    <dbReference type="NCBI Taxonomy" id="330835"/>
    <lineage>
        <taxon>Bacteria</taxon>
        <taxon>Bacillati</taxon>
        <taxon>Actinomycetota</taxon>
        <taxon>Actinomycetes</taxon>
        <taxon>Micrococcales</taxon>
        <taxon>Intrasporangiaceae</taxon>
        <taxon>Nostocoides</taxon>
    </lineage>
</organism>
<sequence length="380" mass="37435">MRTGATNSLLDVAGLRVGHSTSIGAGRRTGVTVVVAPRGGCVAGVDVRGAAPGTRETDLLDPRCLVDRVHAVVLSGGSAFGLAAADGVARALYAAGVGWPMGATGEVVPIVPAAVIFDLGRGGDFGAFPGADDGARAYAAATRSPAGDSAQMGTDDATRALESRAGARALGPIGAGTGAKAAGLAGGIGSASAVLPDGSTVAALVVVNAVGSPVDPATGELWAARHGLPGEFPPLERPASGEVAAYREERHTEMTAAGLLPGGATTIGVVATDASLTKAECAKLAAVGHDGIARGIDPAHTLLDGDTLFALATGERAAPGLADLLALHSAAARCVTRAIGHAMLAARTATLWPGTPAERVVRSYLDAFPSARPTAPTPVP</sequence>
<dbReference type="Pfam" id="PF03576">
    <property type="entry name" value="Peptidase_S58"/>
    <property type="match status" value="1"/>
</dbReference>
<dbReference type="CDD" id="cd02252">
    <property type="entry name" value="nylC_like"/>
    <property type="match status" value="1"/>
</dbReference>
<evidence type="ECO:0000313" key="2">
    <source>
        <dbReference type="EMBL" id="GAA1756366.1"/>
    </source>
</evidence>
<dbReference type="SUPFAM" id="SSF56266">
    <property type="entry name" value="DmpA/ArgJ-like"/>
    <property type="match status" value="1"/>
</dbReference>
<keyword evidence="3" id="KW-1185">Reference proteome</keyword>
<name>A0ABN2KHJ7_9MICO</name>
<evidence type="ECO:0000313" key="3">
    <source>
        <dbReference type="Proteomes" id="UP001501475"/>
    </source>
</evidence>
<dbReference type="InterPro" id="IPR005321">
    <property type="entry name" value="Peptidase_S58_DmpA"/>
</dbReference>
<comment type="caution">
    <text evidence="2">The sequence shown here is derived from an EMBL/GenBank/DDBJ whole genome shotgun (WGS) entry which is preliminary data.</text>
</comment>
<dbReference type="PANTHER" id="PTHR36512:SF3">
    <property type="entry name" value="BLR5678 PROTEIN"/>
    <property type="match status" value="1"/>
</dbReference>
<proteinExistence type="inferred from homology"/>
<dbReference type="Proteomes" id="UP001501475">
    <property type="component" value="Unassembled WGS sequence"/>
</dbReference>
<gene>
    <name evidence="2" type="ORF">GCM10009810_15090</name>
</gene>
<reference evidence="2 3" key="1">
    <citation type="journal article" date="2019" name="Int. J. Syst. Evol. Microbiol.">
        <title>The Global Catalogue of Microorganisms (GCM) 10K type strain sequencing project: providing services to taxonomists for standard genome sequencing and annotation.</title>
        <authorList>
            <consortium name="The Broad Institute Genomics Platform"/>
            <consortium name="The Broad Institute Genome Sequencing Center for Infectious Disease"/>
            <person name="Wu L."/>
            <person name="Ma J."/>
        </authorList>
    </citation>
    <scope>NUCLEOTIDE SEQUENCE [LARGE SCALE GENOMIC DNA]</scope>
    <source>
        <strain evidence="2 3">JCM 15591</strain>
    </source>
</reference>
<dbReference type="PANTHER" id="PTHR36512">
    <property type="entry name" value="D-AMINOPEPTIDASE"/>
    <property type="match status" value="1"/>
</dbReference>
<comment type="similarity">
    <text evidence="1">Belongs to the peptidase S58 family.</text>
</comment>
<protein>
    <submittedName>
        <fullName evidence="2">P1 family peptidase</fullName>
    </submittedName>
</protein>